<dbReference type="PANTHER" id="PTHR43302:SF5">
    <property type="entry name" value="TRANSPORTER ARSB-RELATED"/>
    <property type="match status" value="1"/>
</dbReference>
<feature type="transmembrane region" description="Helical" evidence="8">
    <location>
        <begin position="48"/>
        <end position="65"/>
    </location>
</feature>
<gene>
    <name evidence="10" type="ORF">CSV86_012030</name>
</gene>
<dbReference type="PRINTS" id="PR00758">
    <property type="entry name" value="ARSENICPUMP"/>
</dbReference>
<feature type="transmembrane region" description="Helical" evidence="8">
    <location>
        <begin position="120"/>
        <end position="145"/>
    </location>
</feature>
<dbReference type="GO" id="GO:0005886">
    <property type="term" value="C:plasma membrane"/>
    <property type="evidence" value="ECO:0007669"/>
    <property type="project" value="UniProtKB-SubCell"/>
</dbReference>
<dbReference type="CDD" id="cd01118">
    <property type="entry name" value="ArsB_permease"/>
    <property type="match status" value="1"/>
</dbReference>
<dbReference type="AlphaFoldDB" id="A0A7K4EE31"/>
<comment type="caution">
    <text evidence="10">The sequence shown here is derived from an EMBL/GenBank/DDBJ whole genome shotgun (WGS) entry which is preliminary data.</text>
</comment>
<feature type="transmembrane region" description="Helical" evidence="8">
    <location>
        <begin position="235"/>
        <end position="256"/>
    </location>
</feature>
<evidence type="ECO:0000256" key="3">
    <source>
        <dbReference type="ARBA" id="ARBA00022448"/>
    </source>
</evidence>
<accession>A0A7K4EE31</accession>
<organism evidence="10 11">
    <name type="scientific">Pseudomonas bharatica CSV86</name>
    <dbReference type="NCBI Taxonomy" id="1005395"/>
    <lineage>
        <taxon>Bacteria</taxon>
        <taxon>Pseudomonadati</taxon>
        <taxon>Pseudomonadota</taxon>
        <taxon>Gammaproteobacteria</taxon>
        <taxon>Pseudomonadales</taxon>
        <taxon>Pseudomonadaceae</taxon>
        <taxon>Pseudomonas</taxon>
        <taxon>Pseudomonas bharatica</taxon>
    </lineage>
</organism>
<name>A0A7K4EE31_9PSED</name>
<keyword evidence="11" id="KW-1185">Reference proteome</keyword>
<keyword evidence="5 8" id="KW-0812">Transmembrane</keyword>
<dbReference type="InterPro" id="IPR004680">
    <property type="entry name" value="Cit_transptr-like_dom"/>
</dbReference>
<proteinExistence type="inferred from homology"/>
<reference evidence="10 11" key="1">
    <citation type="journal article" date="2013" name="Genome Announc.">
        <title>Genome Sequence of Naphthalene-Degrading Soil Bacterium Pseudomonas putida CSV86.</title>
        <authorList>
            <person name="Phale P.S."/>
            <person name="Paliwal V."/>
            <person name="Raju S.C."/>
            <person name="Modak A."/>
            <person name="Purohit H.J."/>
        </authorList>
    </citation>
    <scope>NUCLEOTIDE SEQUENCE [LARGE SCALE GENOMIC DNA]</scope>
    <source>
        <strain evidence="10 11">CSV86</strain>
    </source>
</reference>
<feature type="domain" description="Citrate transporter-like" evidence="9">
    <location>
        <begin position="45"/>
        <end position="363"/>
    </location>
</feature>
<evidence type="ECO:0000259" key="9">
    <source>
        <dbReference type="Pfam" id="PF03600"/>
    </source>
</evidence>
<dbReference type="EMBL" id="AMWJ02000001">
    <property type="protein sequence ID" value="NNJ15907.1"/>
    <property type="molecule type" value="Genomic_DNA"/>
</dbReference>
<comment type="subcellular location">
    <subcellularLocation>
        <location evidence="1">Cell membrane</location>
        <topology evidence="1">Multi-pass membrane protein</topology>
    </subcellularLocation>
</comment>
<feature type="transmembrane region" description="Helical" evidence="8">
    <location>
        <begin position="196"/>
        <end position="214"/>
    </location>
</feature>
<feature type="transmembrane region" description="Helical" evidence="8">
    <location>
        <begin position="24"/>
        <end position="42"/>
    </location>
</feature>
<dbReference type="Pfam" id="PF03600">
    <property type="entry name" value="CitMHS"/>
    <property type="match status" value="1"/>
</dbReference>
<dbReference type="GO" id="GO:0015105">
    <property type="term" value="F:arsenite transmembrane transporter activity"/>
    <property type="evidence" value="ECO:0007669"/>
    <property type="project" value="InterPro"/>
</dbReference>
<dbReference type="RefSeq" id="WP_170394615.1">
    <property type="nucleotide sequence ID" value="NZ_AMWJ02000001.1"/>
</dbReference>
<evidence type="ECO:0000313" key="10">
    <source>
        <dbReference type="EMBL" id="NNJ15907.1"/>
    </source>
</evidence>
<evidence type="ECO:0000256" key="4">
    <source>
        <dbReference type="ARBA" id="ARBA00022475"/>
    </source>
</evidence>
<evidence type="ECO:0000256" key="7">
    <source>
        <dbReference type="ARBA" id="ARBA00023136"/>
    </source>
</evidence>
<feature type="transmembrane region" description="Helical" evidence="8">
    <location>
        <begin position="262"/>
        <end position="280"/>
    </location>
</feature>
<evidence type="ECO:0000256" key="6">
    <source>
        <dbReference type="ARBA" id="ARBA00022989"/>
    </source>
</evidence>
<feature type="transmembrane region" description="Helical" evidence="8">
    <location>
        <begin position="157"/>
        <end position="176"/>
    </location>
</feature>
<protein>
    <submittedName>
        <fullName evidence="10">Arsenic transporter</fullName>
    </submittedName>
</protein>
<feature type="transmembrane region" description="Helical" evidence="8">
    <location>
        <begin position="292"/>
        <end position="312"/>
    </location>
</feature>
<evidence type="ECO:0000256" key="5">
    <source>
        <dbReference type="ARBA" id="ARBA00022692"/>
    </source>
</evidence>
<sequence>MVSGWWGKGAPSTIKSVYPFSENASIIWAIAALATCGVILRPWRIPEYVWAMGGALLLAGLGLITPQRALAAVAEGGDVYLFLIGMMVLAELARQEGLFDWLARYAVQHAKGSGQRLFDLVFLVGTLVTVFLSNDATAVVLTPAVYAACKAARAEPLPYLFICAFIANAASFVLPISNPANLVVFGSQMPPLLDWLRQFSLPSLAAIVLTYLVLRLTQRRQIRQPLALSVESQPLSAGARLCALGIAFTAALLLGASALDRALGLPTFCAGVATTVLIHLRQRRSPMPVLRHVAWGVLPLVAGLFVLVEAVAQTGLIARLAQGLASLAAESPTQASWLGGVGVAIASNLMNNLPTGLIAGSMGSLVALPQQTTAALLIGVDLGPNLSITGSLATLLWLVAIRREGEHVSAWRFLCLGMLVMPPALAAALLALSI</sequence>
<evidence type="ECO:0000256" key="1">
    <source>
        <dbReference type="ARBA" id="ARBA00004651"/>
    </source>
</evidence>
<dbReference type="PANTHER" id="PTHR43302">
    <property type="entry name" value="TRANSPORTER ARSB-RELATED"/>
    <property type="match status" value="1"/>
</dbReference>
<dbReference type="Proteomes" id="UP000010448">
    <property type="component" value="Unassembled WGS sequence"/>
</dbReference>
<evidence type="ECO:0000313" key="11">
    <source>
        <dbReference type="Proteomes" id="UP000010448"/>
    </source>
</evidence>
<dbReference type="InterPro" id="IPR000802">
    <property type="entry name" value="Arsenical_pump_ArsB"/>
</dbReference>
<feature type="transmembrane region" description="Helical" evidence="8">
    <location>
        <begin position="413"/>
        <end position="432"/>
    </location>
</feature>
<keyword evidence="7 8" id="KW-0472">Membrane</keyword>
<evidence type="ECO:0000256" key="2">
    <source>
        <dbReference type="ARBA" id="ARBA00009843"/>
    </source>
</evidence>
<evidence type="ECO:0000256" key="8">
    <source>
        <dbReference type="SAM" id="Phobius"/>
    </source>
</evidence>
<comment type="similarity">
    <text evidence="2">Belongs to the CitM (TC 2.A.11) transporter family.</text>
</comment>
<keyword evidence="4" id="KW-1003">Cell membrane</keyword>
<keyword evidence="3" id="KW-0813">Transport</keyword>
<feature type="transmembrane region" description="Helical" evidence="8">
    <location>
        <begin position="382"/>
        <end position="401"/>
    </location>
</feature>
<keyword evidence="6 8" id="KW-1133">Transmembrane helix</keyword>